<evidence type="ECO:0008006" key="3">
    <source>
        <dbReference type="Google" id="ProtNLM"/>
    </source>
</evidence>
<dbReference type="EMBL" id="KQ430934">
    <property type="protein sequence ID" value="KOF63444.1"/>
    <property type="molecule type" value="Genomic_DNA"/>
</dbReference>
<dbReference type="OrthoDB" id="110174at2759"/>
<dbReference type="KEGG" id="obi:106883154"/>
<dbReference type="AlphaFoldDB" id="A0A0L8FIC0"/>
<reference evidence="2" key="1">
    <citation type="submission" date="2015-07" db="EMBL/GenBank/DDBJ databases">
        <title>MeaNS - Measles Nucleotide Surveillance Program.</title>
        <authorList>
            <person name="Tran T."/>
            <person name="Druce J."/>
        </authorList>
    </citation>
    <scope>NUCLEOTIDE SEQUENCE</scope>
    <source>
        <strain evidence="2">UCB-OBI-ISO-001</strain>
        <tissue evidence="2">Gonad</tissue>
    </source>
</reference>
<feature type="transmembrane region" description="Helical" evidence="1">
    <location>
        <begin position="6"/>
        <end position="25"/>
    </location>
</feature>
<sequence>MASNTFRSQAIAAVVVSVTAVIKAIPETLGINKYKEFFQFYDATKPKPIDNDTNELLEETLFKINLDPQLESRLEMFVNYGQDIIHKGSLHMKSGAIIGLPIFFSYKELSDIHTAHLKLKNKSIDWNTENGQKFSNSIIMSNKAKKFAIAREIHYVADHNIAIECGLLVFNMSAVYCAYFAMDGLYRLNQKMKLFGKVFLASSFYLMALGSYLFMYDIYQRRRDRHADSKAAKLGKDYIEGGIEFYNLLLQRNAALYALLGEDGKKIYTPFGNTKISVRMKSLPITARRDFMKEILAKESEEKLQS</sequence>
<dbReference type="GO" id="GO:0016020">
    <property type="term" value="C:membrane"/>
    <property type="evidence" value="ECO:0007669"/>
    <property type="project" value="TreeGrafter"/>
</dbReference>
<evidence type="ECO:0000313" key="2">
    <source>
        <dbReference type="EMBL" id="KOF63446.1"/>
    </source>
</evidence>
<keyword evidence="1" id="KW-1133">Transmembrane helix</keyword>
<protein>
    <recommendedName>
        <fullName evidence="3">Transmembrane protein 177</fullName>
    </recommendedName>
</protein>
<dbReference type="EMBL" id="KQ430934">
    <property type="protein sequence ID" value="KOF63445.1"/>
    <property type="molecule type" value="Genomic_DNA"/>
</dbReference>
<evidence type="ECO:0000256" key="1">
    <source>
        <dbReference type="SAM" id="Phobius"/>
    </source>
</evidence>
<dbReference type="InterPro" id="IPR026620">
    <property type="entry name" value="TMEM177"/>
</dbReference>
<dbReference type="EMBL" id="KQ430934">
    <property type="protein sequence ID" value="KOF63446.1"/>
    <property type="molecule type" value="Genomic_DNA"/>
</dbReference>
<keyword evidence="1" id="KW-0812">Transmembrane</keyword>
<dbReference type="OMA" id="HTFGLKY"/>
<dbReference type="PANTHER" id="PTHR21824">
    <property type="entry name" value="TRANSMEMBRANE PROTEIN 177"/>
    <property type="match status" value="1"/>
</dbReference>
<keyword evidence="1" id="KW-0472">Membrane</keyword>
<dbReference type="EMBL" id="KQ430934">
    <property type="protein sequence ID" value="KOF63443.1"/>
    <property type="molecule type" value="Genomic_DNA"/>
</dbReference>
<gene>
    <name evidence="2" type="ORF">OCBIM_22018968mg</name>
</gene>
<proteinExistence type="predicted"/>
<accession>A0A0L8FIC0</accession>
<feature type="transmembrane region" description="Helical" evidence="1">
    <location>
        <begin position="161"/>
        <end position="182"/>
    </location>
</feature>
<name>A0A0L8FIC0_OCTBM</name>
<feature type="transmembrane region" description="Helical" evidence="1">
    <location>
        <begin position="194"/>
        <end position="215"/>
    </location>
</feature>
<dbReference type="PANTHER" id="PTHR21824:SF4">
    <property type="entry name" value="TRANSMEMBRANE PROTEIN 177"/>
    <property type="match status" value="1"/>
</dbReference>
<organism evidence="2">
    <name type="scientific">Octopus bimaculoides</name>
    <name type="common">California two-spotted octopus</name>
    <dbReference type="NCBI Taxonomy" id="37653"/>
    <lineage>
        <taxon>Eukaryota</taxon>
        <taxon>Metazoa</taxon>
        <taxon>Spiralia</taxon>
        <taxon>Lophotrochozoa</taxon>
        <taxon>Mollusca</taxon>
        <taxon>Cephalopoda</taxon>
        <taxon>Coleoidea</taxon>
        <taxon>Octopodiformes</taxon>
        <taxon>Octopoda</taxon>
        <taxon>Incirrata</taxon>
        <taxon>Octopodidae</taxon>
        <taxon>Octopus</taxon>
    </lineage>
</organism>